<comment type="function">
    <text evidence="1">Converts 2,5-diamino-6-(ribosylamino)-4(3h)-pyrimidinone 5'-phosphate into 5-amino-6-(ribosylamino)-2,4(1h,3h)-pyrimidinedione 5'-phosphate.</text>
</comment>
<evidence type="ECO:0000256" key="13">
    <source>
        <dbReference type="ARBA" id="ARBA00023002"/>
    </source>
</evidence>
<protein>
    <recommendedName>
        <fullName evidence="8">Riboflavin biosynthesis protein RibD</fullName>
        <ecNumber evidence="7">1.1.1.193</ecNumber>
        <ecNumber evidence="6">3.5.4.26</ecNumber>
    </recommendedName>
</protein>
<feature type="region of interest" description="Disordered" evidence="15">
    <location>
        <begin position="260"/>
        <end position="357"/>
    </location>
</feature>
<evidence type="ECO:0000256" key="10">
    <source>
        <dbReference type="ARBA" id="ARBA00022723"/>
    </source>
</evidence>
<dbReference type="InterPro" id="IPR050765">
    <property type="entry name" value="Riboflavin_Biosynth_HTPR"/>
</dbReference>
<evidence type="ECO:0000256" key="8">
    <source>
        <dbReference type="ARBA" id="ARBA00019930"/>
    </source>
</evidence>
<evidence type="ECO:0000256" key="4">
    <source>
        <dbReference type="ARBA" id="ARBA00005259"/>
    </source>
</evidence>
<comment type="similarity">
    <text evidence="4">In the N-terminal section; belongs to the cytidine and deoxycytidylate deaminase family.</text>
</comment>
<keyword evidence="10" id="KW-0479">Metal-binding</keyword>
<dbReference type="Pfam" id="PF00383">
    <property type="entry name" value="dCMP_cyt_deam_1"/>
    <property type="match status" value="1"/>
</dbReference>
<comment type="pathway">
    <text evidence="2">Cofactor biosynthesis; riboflavin biosynthesis; 5-amino-6-(D-ribitylamino)uracil from GTP: step 2/4.</text>
</comment>
<evidence type="ECO:0000256" key="7">
    <source>
        <dbReference type="ARBA" id="ARBA00013173"/>
    </source>
</evidence>
<dbReference type="NCBIfam" id="TIGR00326">
    <property type="entry name" value="eubact_ribD"/>
    <property type="match status" value="1"/>
</dbReference>
<dbReference type="PROSITE" id="PS00903">
    <property type="entry name" value="CYT_DCMP_DEAMINASES_1"/>
    <property type="match status" value="1"/>
</dbReference>
<evidence type="ECO:0000256" key="14">
    <source>
        <dbReference type="ARBA" id="ARBA00023268"/>
    </source>
</evidence>
<keyword evidence="11" id="KW-0862">Zinc</keyword>
<dbReference type="EMBL" id="WUEP01000009">
    <property type="protein sequence ID" value="NEH92213.1"/>
    <property type="molecule type" value="Genomic_DNA"/>
</dbReference>
<keyword evidence="14" id="KW-0511">Multifunctional enzyme</keyword>
<dbReference type="GO" id="GO:0008835">
    <property type="term" value="F:diaminohydroxyphosphoribosylaminopyrimidine deaminase activity"/>
    <property type="evidence" value="ECO:0007669"/>
    <property type="project" value="UniProtKB-EC"/>
</dbReference>
<keyword evidence="12" id="KW-0521">NADP</keyword>
<dbReference type="SUPFAM" id="SSF53927">
    <property type="entry name" value="Cytidine deaminase-like"/>
    <property type="match status" value="1"/>
</dbReference>
<evidence type="ECO:0000256" key="11">
    <source>
        <dbReference type="ARBA" id="ARBA00022833"/>
    </source>
</evidence>
<dbReference type="GO" id="GO:0008270">
    <property type="term" value="F:zinc ion binding"/>
    <property type="evidence" value="ECO:0007669"/>
    <property type="project" value="InterPro"/>
</dbReference>
<comment type="similarity">
    <text evidence="5">In the C-terminal section; belongs to the HTP reductase family.</text>
</comment>
<feature type="domain" description="CMP/dCMP-type deaminase" evidence="16">
    <location>
        <begin position="5"/>
        <end position="127"/>
    </location>
</feature>
<dbReference type="InterPro" id="IPR016193">
    <property type="entry name" value="Cytidine_deaminase-like"/>
</dbReference>
<dbReference type="UniPathway" id="UPA00275">
    <property type="reaction ID" value="UER00401"/>
</dbReference>
<dbReference type="SUPFAM" id="SSF53597">
    <property type="entry name" value="Dihydrofolate reductase-like"/>
    <property type="match status" value="2"/>
</dbReference>
<keyword evidence="9" id="KW-0686">Riboflavin biosynthesis</keyword>
<evidence type="ECO:0000256" key="2">
    <source>
        <dbReference type="ARBA" id="ARBA00004882"/>
    </source>
</evidence>
<reference evidence="17 18" key="1">
    <citation type="submission" date="2019-12" db="EMBL/GenBank/DDBJ databases">
        <title>Rhizobium genotypes associated with high levels of biological nitrogen fixation by grain legumes in a temperate-maritime cropping system.</title>
        <authorList>
            <person name="Maluk M."/>
            <person name="Francesc Ferrando Molina F."/>
            <person name="Lopez Del Egido L."/>
            <person name="Lafos M."/>
            <person name="Langarica-Fuentes A."/>
            <person name="Gebre Yohannes G."/>
            <person name="Young M.W."/>
            <person name="Martin P."/>
            <person name="Gantlett R."/>
            <person name="Kenicer G."/>
            <person name="Hawes C."/>
            <person name="Begg G.S."/>
            <person name="Quilliam R.S."/>
            <person name="Squire G.R."/>
            <person name="Poole P.S."/>
            <person name="Young P.W."/>
            <person name="Iannetta P.M."/>
            <person name="James E.K."/>
        </authorList>
    </citation>
    <scope>NUCLEOTIDE SEQUENCE [LARGE SCALE GENOMIC DNA]</scope>
    <source>
        <strain evidence="17 18">JHI2449</strain>
    </source>
</reference>
<dbReference type="CDD" id="cd01284">
    <property type="entry name" value="Riboflavin_deaminase-reductase"/>
    <property type="match status" value="1"/>
</dbReference>
<evidence type="ECO:0000256" key="9">
    <source>
        <dbReference type="ARBA" id="ARBA00022619"/>
    </source>
</evidence>
<dbReference type="InterPro" id="IPR002734">
    <property type="entry name" value="RibDG_C"/>
</dbReference>
<evidence type="ECO:0000259" key="16">
    <source>
        <dbReference type="PROSITE" id="PS51747"/>
    </source>
</evidence>
<evidence type="ECO:0000256" key="12">
    <source>
        <dbReference type="ARBA" id="ARBA00022857"/>
    </source>
</evidence>
<dbReference type="InterPro" id="IPR002125">
    <property type="entry name" value="CMP_dCMP_dom"/>
</dbReference>
<dbReference type="Gene3D" id="3.40.140.10">
    <property type="entry name" value="Cytidine Deaminase, domain 2"/>
    <property type="match status" value="1"/>
</dbReference>
<feature type="compositionally biased region" description="Basic and acidic residues" evidence="15">
    <location>
        <begin position="336"/>
        <end position="345"/>
    </location>
</feature>
<evidence type="ECO:0000256" key="5">
    <source>
        <dbReference type="ARBA" id="ARBA00007417"/>
    </source>
</evidence>
<evidence type="ECO:0000313" key="18">
    <source>
        <dbReference type="Proteomes" id="UP000468864"/>
    </source>
</evidence>
<dbReference type="InterPro" id="IPR004794">
    <property type="entry name" value="Eubact_RibD"/>
</dbReference>
<dbReference type="Gene3D" id="3.40.430.10">
    <property type="entry name" value="Dihydrofolate Reductase, subunit A"/>
    <property type="match status" value="2"/>
</dbReference>
<sequence length="461" mass="48237">MSITPHDERFMAAAIRLSRWHLGRTATNPSVGCLIVRDGAIVGRAVTALGGRPHAETQALAEAGALARGATAYVTLEPCSHHGRTPPCAEALIAYGVARVVISVTDPDPRVSGRGITMLREAGIEVDAGALEAEGRHSLAAYLTRQTKNRPYVTLKLAVSADGMIGREGAGQVAITGPEARAQVQALRAETDAILVGIGTAITDDPLLTVRAPGLESQSPIRIVLDPSLALPLTSKLVETAREVPVIVVASEEVWPLSADAEGLPPSALPDYRDRATGLDPSFGPPTRGEIGKERGPNSPATADVGRGASPQLISPPVGGEARAGEAGAIDPVDQSQRRTPDRAEGGIPPTDPTDMDSRRAALEAAGVEVLYCNPYHPEVLLPALATRGISSLLVEGGAKTARLFLEAGLVDRIQLYQAPVVIGERGIESPLDATDIPSGFAHTGTLMFGEDRLDEYERGL</sequence>
<accession>A0A6N9ZFL3</accession>
<evidence type="ECO:0000256" key="6">
    <source>
        <dbReference type="ARBA" id="ARBA00012766"/>
    </source>
</evidence>
<keyword evidence="13 17" id="KW-0560">Oxidoreductase</keyword>
<dbReference type="PANTHER" id="PTHR38011">
    <property type="entry name" value="DIHYDROFOLATE REDUCTASE FAMILY PROTEIN (AFU_ORTHOLOGUE AFUA_8G06820)"/>
    <property type="match status" value="1"/>
</dbReference>
<dbReference type="EC" id="1.1.1.193" evidence="7"/>
<dbReference type="PROSITE" id="PS51747">
    <property type="entry name" value="CYT_DCMP_DEAMINASES_2"/>
    <property type="match status" value="1"/>
</dbReference>
<evidence type="ECO:0000256" key="1">
    <source>
        <dbReference type="ARBA" id="ARBA00002151"/>
    </source>
</evidence>
<dbReference type="RefSeq" id="WP_163878644.1">
    <property type="nucleotide sequence ID" value="NZ_WUEP01000009.1"/>
</dbReference>
<dbReference type="GO" id="GO:0009231">
    <property type="term" value="P:riboflavin biosynthetic process"/>
    <property type="evidence" value="ECO:0007669"/>
    <property type="project" value="UniProtKB-UniPathway"/>
</dbReference>
<dbReference type="Pfam" id="PF01872">
    <property type="entry name" value="RibD_C"/>
    <property type="match status" value="2"/>
</dbReference>
<comment type="pathway">
    <text evidence="3">Cofactor biosynthesis; riboflavin biosynthesis; 5-amino-6-(D-ribitylamino)uracil from GTP: step 3/4.</text>
</comment>
<name>A0A6N9ZFL3_9HYPH</name>
<dbReference type="AlphaFoldDB" id="A0A6N9ZFL3"/>
<dbReference type="InterPro" id="IPR024072">
    <property type="entry name" value="DHFR-like_dom_sf"/>
</dbReference>
<evidence type="ECO:0000313" key="17">
    <source>
        <dbReference type="EMBL" id="NEH92213.1"/>
    </source>
</evidence>
<comment type="caution">
    <text evidence="17">The sequence shown here is derived from an EMBL/GenBank/DDBJ whole genome shotgun (WGS) entry which is preliminary data.</text>
</comment>
<dbReference type="PANTHER" id="PTHR38011:SF7">
    <property type="entry name" value="2,5-DIAMINO-6-RIBOSYLAMINO-4(3H)-PYRIMIDINONE 5'-PHOSPHATE REDUCTASE"/>
    <property type="match status" value="1"/>
</dbReference>
<proteinExistence type="inferred from homology"/>
<evidence type="ECO:0000256" key="15">
    <source>
        <dbReference type="SAM" id="MobiDB-lite"/>
    </source>
</evidence>
<dbReference type="EC" id="3.5.4.26" evidence="6"/>
<keyword evidence="17" id="KW-0378">Hydrolase</keyword>
<dbReference type="InterPro" id="IPR016192">
    <property type="entry name" value="APOBEC/CMP_deaminase_Zn-bd"/>
</dbReference>
<dbReference type="Proteomes" id="UP000468864">
    <property type="component" value="Unassembled WGS sequence"/>
</dbReference>
<feature type="compositionally biased region" description="Low complexity" evidence="15">
    <location>
        <begin position="319"/>
        <end position="329"/>
    </location>
</feature>
<organism evidence="17 18">
    <name type="scientific">Rhizobium laguerreae</name>
    <dbReference type="NCBI Taxonomy" id="1076926"/>
    <lineage>
        <taxon>Bacteria</taxon>
        <taxon>Pseudomonadati</taxon>
        <taxon>Pseudomonadota</taxon>
        <taxon>Alphaproteobacteria</taxon>
        <taxon>Hyphomicrobiales</taxon>
        <taxon>Rhizobiaceae</taxon>
        <taxon>Rhizobium/Agrobacterium group</taxon>
        <taxon>Rhizobium</taxon>
    </lineage>
</organism>
<dbReference type="GO" id="GO:0008703">
    <property type="term" value="F:5-amino-6-(5-phosphoribosylamino)uracil reductase activity"/>
    <property type="evidence" value="ECO:0007669"/>
    <property type="project" value="UniProtKB-EC"/>
</dbReference>
<gene>
    <name evidence="17" type="primary">ribD</name>
    <name evidence="17" type="ORF">GR206_14400</name>
</gene>
<evidence type="ECO:0000256" key="3">
    <source>
        <dbReference type="ARBA" id="ARBA00004910"/>
    </source>
</evidence>